<comment type="similarity">
    <text evidence="1 3">Belongs to the GcvH family.</text>
</comment>
<keyword evidence="2 3" id="KW-0450">Lipoyl</keyword>
<dbReference type="Proteomes" id="UP000541969">
    <property type="component" value="Unassembled WGS sequence"/>
</dbReference>
<comment type="caution">
    <text evidence="6">The sequence shown here is derived from an EMBL/GenBank/DDBJ whole genome shotgun (WGS) entry which is preliminary data.</text>
</comment>
<proteinExistence type="inferred from homology"/>
<evidence type="ECO:0000256" key="3">
    <source>
        <dbReference type="HAMAP-Rule" id="MF_00272"/>
    </source>
</evidence>
<evidence type="ECO:0000256" key="1">
    <source>
        <dbReference type="ARBA" id="ARBA00009249"/>
    </source>
</evidence>
<dbReference type="InterPro" id="IPR002930">
    <property type="entry name" value="GCV_H"/>
</dbReference>
<dbReference type="InterPro" id="IPR011053">
    <property type="entry name" value="Single_hybrid_motif"/>
</dbReference>
<evidence type="ECO:0000259" key="5">
    <source>
        <dbReference type="PROSITE" id="PS50968"/>
    </source>
</evidence>
<evidence type="ECO:0000256" key="2">
    <source>
        <dbReference type="ARBA" id="ARBA00022823"/>
    </source>
</evidence>
<dbReference type="CDD" id="cd06848">
    <property type="entry name" value="GCS_H"/>
    <property type="match status" value="1"/>
</dbReference>
<reference evidence="6 7" key="1">
    <citation type="submission" date="2020-07" db="EMBL/GenBank/DDBJ databases">
        <title>Sequencing the genomes of 1000 actinobacteria strains.</title>
        <authorList>
            <person name="Klenk H.-P."/>
        </authorList>
    </citation>
    <scope>NUCLEOTIDE SEQUENCE [LARGE SCALE GENOMIC DNA]</scope>
    <source>
        <strain evidence="6 7">DSM 104001</strain>
    </source>
</reference>
<name>A0A853CK08_9ACTN</name>
<dbReference type="InterPro" id="IPR000089">
    <property type="entry name" value="Biotin_lipoyl"/>
</dbReference>
<comment type="function">
    <text evidence="3">The glycine cleavage system catalyzes the degradation of glycine. The H protein shuttles the methylamine group of glycine from the P protein to the T protein.</text>
</comment>
<dbReference type="SUPFAM" id="SSF51230">
    <property type="entry name" value="Single hybrid motif"/>
    <property type="match status" value="1"/>
</dbReference>
<keyword evidence="7" id="KW-1185">Reference proteome</keyword>
<organism evidence="6 7">
    <name type="scientific">Petropleomorpha daqingensis</name>
    <dbReference type="NCBI Taxonomy" id="2026353"/>
    <lineage>
        <taxon>Bacteria</taxon>
        <taxon>Bacillati</taxon>
        <taxon>Actinomycetota</taxon>
        <taxon>Actinomycetes</taxon>
        <taxon>Geodermatophilales</taxon>
        <taxon>Geodermatophilaceae</taxon>
        <taxon>Petropleomorpha</taxon>
    </lineage>
</organism>
<evidence type="ECO:0000313" key="6">
    <source>
        <dbReference type="EMBL" id="NYJ08100.1"/>
    </source>
</evidence>
<dbReference type="GO" id="GO:0005960">
    <property type="term" value="C:glycine cleavage complex"/>
    <property type="evidence" value="ECO:0007669"/>
    <property type="project" value="InterPro"/>
</dbReference>
<dbReference type="RefSeq" id="WP_179720435.1">
    <property type="nucleotide sequence ID" value="NZ_JACBZT010000001.1"/>
</dbReference>
<dbReference type="GO" id="GO:0019464">
    <property type="term" value="P:glycine decarboxylation via glycine cleavage system"/>
    <property type="evidence" value="ECO:0007669"/>
    <property type="project" value="UniProtKB-UniRule"/>
</dbReference>
<sequence length="133" mass="14037">MATPDDRRYTDQHEWALVRGEDGGATVVRVGITDHAQDALGDIVYVQLPEVGEQVTPGNAVGEVESTKSVSDIYSPVSGVVAAVNERLADAPETINADPYGEGWLVEIRVEGEGDPTEALLDAGAYQALVDAS</sequence>
<gene>
    <name evidence="3" type="primary">gcvH</name>
    <name evidence="6" type="ORF">GGQ55_004378</name>
</gene>
<dbReference type="NCBIfam" id="TIGR00527">
    <property type="entry name" value="gcvH"/>
    <property type="match status" value="1"/>
</dbReference>
<dbReference type="Gene3D" id="2.40.50.100">
    <property type="match status" value="1"/>
</dbReference>
<dbReference type="PANTHER" id="PTHR11715">
    <property type="entry name" value="GLYCINE CLEAVAGE SYSTEM H PROTEIN"/>
    <property type="match status" value="1"/>
</dbReference>
<dbReference type="NCBIfam" id="NF002270">
    <property type="entry name" value="PRK01202.1"/>
    <property type="match status" value="1"/>
</dbReference>
<dbReference type="GO" id="GO:0005829">
    <property type="term" value="C:cytosol"/>
    <property type="evidence" value="ECO:0007669"/>
    <property type="project" value="TreeGrafter"/>
</dbReference>
<dbReference type="HAMAP" id="MF_00272">
    <property type="entry name" value="GcvH"/>
    <property type="match status" value="1"/>
</dbReference>
<accession>A0A853CK08</accession>
<dbReference type="PROSITE" id="PS00189">
    <property type="entry name" value="LIPOYL"/>
    <property type="match status" value="1"/>
</dbReference>
<dbReference type="InterPro" id="IPR003016">
    <property type="entry name" value="2-oxoA_DH_lipoyl-BS"/>
</dbReference>
<dbReference type="PROSITE" id="PS50968">
    <property type="entry name" value="BIOTINYL_LIPOYL"/>
    <property type="match status" value="1"/>
</dbReference>
<dbReference type="GO" id="GO:0009249">
    <property type="term" value="P:protein lipoylation"/>
    <property type="evidence" value="ECO:0007669"/>
    <property type="project" value="TreeGrafter"/>
</dbReference>
<comment type="subunit">
    <text evidence="3">The glycine cleavage system is composed of four proteins: P, T, L and H.</text>
</comment>
<protein>
    <recommendedName>
        <fullName evidence="3">Glycine cleavage system H protein</fullName>
    </recommendedName>
</protein>
<dbReference type="AlphaFoldDB" id="A0A853CK08"/>
<dbReference type="InterPro" id="IPR017453">
    <property type="entry name" value="GCV_H_sub"/>
</dbReference>
<evidence type="ECO:0000256" key="4">
    <source>
        <dbReference type="PIRSR" id="PIRSR617453-50"/>
    </source>
</evidence>
<dbReference type="InterPro" id="IPR033753">
    <property type="entry name" value="GCV_H/Fam206"/>
</dbReference>
<feature type="modified residue" description="N6-lipoyllysine" evidence="3 4">
    <location>
        <position position="68"/>
    </location>
</feature>
<comment type="cofactor">
    <cofactor evidence="3">
        <name>(R)-lipoate</name>
        <dbReference type="ChEBI" id="CHEBI:83088"/>
    </cofactor>
    <text evidence="3">Binds 1 lipoyl cofactor covalently.</text>
</comment>
<dbReference type="Pfam" id="PF01597">
    <property type="entry name" value="GCV_H"/>
    <property type="match status" value="1"/>
</dbReference>
<feature type="domain" description="Lipoyl-binding" evidence="5">
    <location>
        <begin position="27"/>
        <end position="109"/>
    </location>
</feature>
<dbReference type="EMBL" id="JACBZT010000001">
    <property type="protein sequence ID" value="NYJ08100.1"/>
    <property type="molecule type" value="Genomic_DNA"/>
</dbReference>
<dbReference type="PANTHER" id="PTHR11715:SF3">
    <property type="entry name" value="GLYCINE CLEAVAGE SYSTEM H PROTEIN-RELATED"/>
    <property type="match status" value="1"/>
</dbReference>
<evidence type="ECO:0000313" key="7">
    <source>
        <dbReference type="Proteomes" id="UP000541969"/>
    </source>
</evidence>